<dbReference type="Proteomes" id="UP000719766">
    <property type="component" value="Unassembled WGS sequence"/>
</dbReference>
<reference evidence="2" key="1">
    <citation type="journal article" date="2020" name="New Phytol.">
        <title>Comparative genomics reveals dynamic genome evolution in host specialist ectomycorrhizal fungi.</title>
        <authorList>
            <person name="Lofgren L.A."/>
            <person name="Nguyen N.H."/>
            <person name="Vilgalys R."/>
            <person name="Ruytinx J."/>
            <person name="Liao H.L."/>
            <person name="Branco S."/>
            <person name="Kuo A."/>
            <person name="LaButti K."/>
            <person name="Lipzen A."/>
            <person name="Andreopoulos W."/>
            <person name="Pangilinan J."/>
            <person name="Riley R."/>
            <person name="Hundley H."/>
            <person name="Na H."/>
            <person name="Barry K."/>
            <person name="Grigoriev I.V."/>
            <person name="Stajich J.E."/>
            <person name="Kennedy P.G."/>
        </authorList>
    </citation>
    <scope>NUCLEOTIDE SEQUENCE</scope>
    <source>
        <strain evidence="2">S12</strain>
    </source>
</reference>
<proteinExistence type="predicted"/>
<feature type="transmembrane region" description="Helical" evidence="1">
    <location>
        <begin position="12"/>
        <end position="29"/>
    </location>
</feature>
<evidence type="ECO:0000313" key="2">
    <source>
        <dbReference type="EMBL" id="KAG1791050.1"/>
    </source>
</evidence>
<keyword evidence="1" id="KW-1133">Transmembrane helix</keyword>
<feature type="transmembrane region" description="Helical" evidence="1">
    <location>
        <begin position="107"/>
        <end position="127"/>
    </location>
</feature>
<dbReference type="AlphaFoldDB" id="A0A9P7DF82"/>
<name>A0A9P7DF82_9AGAM</name>
<evidence type="ECO:0000313" key="3">
    <source>
        <dbReference type="Proteomes" id="UP000719766"/>
    </source>
</evidence>
<organism evidence="2 3">
    <name type="scientific">Suillus plorans</name>
    <dbReference type="NCBI Taxonomy" id="116603"/>
    <lineage>
        <taxon>Eukaryota</taxon>
        <taxon>Fungi</taxon>
        <taxon>Dikarya</taxon>
        <taxon>Basidiomycota</taxon>
        <taxon>Agaricomycotina</taxon>
        <taxon>Agaricomycetes</taxon>
        <taxon>Agaricomycetidae</taxon>
        <taxon>Boletales</taxon>
        <taxon>Suillineae</taxon>
        <taxon>Suillaceae</taxon>
        <taxon>Suillus</taxon>
    </lineage>
</organism>
<accession>A0A9P7DF82</accession>
<dbReference type="OrthoDB" id="2602423at2759"/>
<dbReference type="RefSeq" id="XP_041157960.1">
    <property type="nucleotide sequence ID" value="XM_041309384.1"/>
</dbReference>
<feature type="transmembrane region" description="Helical" evidence="1">
    <location>
        <begin position="66"/>
        <end position="87"/>
    </location>
</feature>
<keyword evidence="1" id="KW-0812">Transmembrane</keyword>
<dbReference type="EMBL" id="JABBWE010000045">
    <property type="protein sequence ID" value="KAG1791050.1"/>
    <property type="molecule type" value="Genomic_DNA"/>
</dbReference>
<dbReference type="GeneID" id="64603148"/>
<feature type="transmembrane region" description="Helical" evidence="1">
    <location>
        <begin position="35"/>
        <end position="54"/>
    </location>
</feature>
<comment type="caution">
    <text evidence="2">The sequence shown here is derived from an EMBL/GenBank/DDBJ whole genome shotgun (WGS) entry which is preliminary data.</text>
</comment>
<keyword evidence="3" id="KW-1185">Reference proteome</keyword>
<keyword evidence="1" id="KW-0472">Membrane</keyword>
<protein>
    <submittedName>
        <fullName evidence="2">Uncharacterized protein</fullName>
    </submittedName>
</protein>
<gene>
    <name evidence="2" type="ORF">HD556DRAFT_1528610</name>
</gene>
<sequence length="193" mass="22627">MEFHIVAHRYAFLWAYLLGYINIFINSAYPSWTRVGLAVSMAATWLFAVVLVRIPSTRRMFLEDLSGLSILCEVFWVLWTFFLLQWYDGAAVELEMVTWTGVLKRLPIFLGSILAWALEFVVMLCFWGDLQWKDPIATFWWFITWGPTFRDVEEGDPENDLHLFAYSSLLHEDPAQTRRLLLPGNTVEFDIFQ</sequence>
<evidence type="ECO:0000256" key="1">
    <source>
        <dbReference type="SAM" id="Phobius"/>
    </source>
</evidence>